<protein>
    <submittedName>
        <fullName evidence="2">Uncharacterized protein</fullName>
    </submittedName>
</protein>
<sequence length="243" mass="26479">MKVEYLYRALVKPRLRRSLIFLLLLLVIATSVIATGTWKVRFALSSTVAVAWITVCASGIGKAACVIAVITSILSAVELEGSSSSSGTTTRASAKRSLNGNMTHVVNNVTYPYFNPRAVTPGMDTSLTIGGLTFQYSRTHRNTSKIKYVFPGLEKSSNELVDIVAEYNALAENDATFSSGAEESIANDIFGFVDSKTMQFCTTLEDASSRGNMHIGWTIDSQDYYHEDDLPPCSSYDDNLITP</sequence>
<evidence type="ECO:0000256" key="1">
    <source>
        <dbReference type="SAM" id="Phobius"/>
    </source>
</evidence>
<evidence type="ECO:0000313" key="3">
    <source>
        <dbReference type="Proteomes" id="UP000094385"/>
    </source>
</evidence>
<dbReference type="AlphaFoldDB" id="A0A1E3Q9A5"/>
<dbReference type="Proteomes" id="UP000094385">
    <property type="component" value="Unassembled WGS sequence"/>
</dbReference>
<feature type="transmembrane region" description="Helical" evidence="1">
    <location>
        <begin position="50"/>
        <end position="77"/>
    </location>
</feature>
<accession>A0A1E3Q9A5</accession>
<keyword evidence="1" id="KW-0472">Membrane</keyword>
<keyword evidence="1" id="KW-1133">Transmembrane helix</keyword>
<name>A0A1E3Q9A5_LIPST</name>
<organism evidence="2 3">
    <name type="scientific">Lipomyces starkeyi NRRL Y-11557</name>
    <dbReference type="NCBI Taxonomy" id="675824"/>
    <lineage>
        <taxon>Eukaryota</taxon>
        <taxon>Fungi</taxon>
        <taxon>Dikarya</taxon>
        <taxon>Ascomycota</taxon>
        <taxon>Saccharomycotina</taxon>
        <taxon>Lipomycetes</taxon>
        <taxon>Lipomycetales</taxon>
        <taxon>Lipomycetaceae</taxon>
        <taxon>Lipomyces</taxon>
    </lineage>
</organism>
<keyword evidence="1" id="KW-0812">Transmembrane</keyword>
<evidence type="ECO:0000313" key="2">
    <source>
        <dbReference type="EMBL" id="ODQ74261.1"/>
    </source>
</evidence>
<keyword evidence="3" id="KW-1185">Reference proteome</keyword>
<gene>
    <name evidence="2" type="ORF">LIPSTDRAFT_249471</name>
</gene>
<proteinExistence type="predicted"/>
<dbReference type="EMBL" id="KV454292">
    <property type="protein sequence ID" value="ODQ74261.1"/>
    <property type="molecule type" value="Genomic_DNA"/>
</dbReference>
<reference evidence="2 3" key="1">
    <citation type="journal article" date="2016" name="Proc. Natl. Acad. Sci. U.S.A.">
        <title>Comparative genomics of biotechnologically important yeasts.</title>
        <authorList>
            <person name="Riley R."/>
            <person name="Haridas S."/>
            <person name="Wolfe K.H."/>
            <person name="Lopes M.R."/>
            <person name="Hittinger C.T."/>
            <person name="Goeker M."/>
            <person name="Salamov A.A."/>
            <person name="Wisecaver J.H."/>
            <person name="Long T.M."/>
            <person name="Calvey C.H."/>
            <person name="Aerts A.L."/>
            <person name="Barry K.W."/>
            <person name="Choi C."/>
            <person name="Clum A."/>
            <person name="Coughlan A.Y."/>
            <person name="Deshpande S."/>
            <person name="Douglass A.P."/>
            <person name="Hanson S.J."/>
            <person name="Klenk H.-P."/>
            <person name="LaButti K.M."/>
            <person name="Lapidus A."/>
            <person name="Lindquist E.A."/>
            <person name="Lipzen A.M."/>
            <person name="Meier-Kolthoff J.P."/>
            <person name="Ohm R.A."/>
            <person name="Otillar R.P."/>
            <person name="Pangilinan J.L."/>
            <person name="Peng Y."/>
            <person name="Rokas A."/>
            <person name="Rosa C.A."/>
            <person name="Scheuner C."/>
            <person name="Sibirny A.A."/>
            <person name="Slot J.C."/>
            <person name="Stielow J.B."/>
            <person name="Sun H."/>
            <person name="Kurtzman C.P."/>
            <person name="Blackwell M."/>
            <person name="Grigoriev I.V."/>
            <person name="Jeffries T.W."/>
        </authorList>
    </citation>
    <scope>NUCLEOTIDE SEQUENCE [LARGE SCALE GENOMIC DNA]</scope>
    <source>
        <strain evidence="2 3">NRRL Y-11557</strain>
    </source>
</reference>